<dbReference type="InterPro" id="IPR050109">
    <property type="entry name" value="HTH-type_TetR-like_transc_reg"/>
</dbReference>
<dbReference type="PANTHER" id="PTHR30055">
    <property type="entry name" value="HTH-TYPE TRANSCRIPTIONAL REGULATOR RUTR"/>
    <property type="match status" value="1"/>
</dbReference>
<keyword evidence="2 4" id="KW-0238">DNA-binding</keyword>
<dbReference type="RefSeq" id="WP_382396204.1">
    <property type="nucleotide sequence ID" value="NZ_JBHTCQ010000004.1"/>
</dbReference>
<dbReference type="InterPro" id="IPR011075">
    <property type="entry name" value="TetR_C"/>
</dbReference>
<keyword evidence="1" id="KW-0805">Transcription regulation</keyword>
<gene>
    <name evidence="6" type="ORF">ACFQQL_16235</name>
</gene>
<feature type="domain" description="HTH tetR-type" evidence="5">
    <location>
        <begin position="10"/>
        <end position="70"/>
    </location>
</feature>
<dbReference type="Pfam" id="PF00440">
    <property type="entry name" value="TetR_N"/>
    <property type="match status" value="1"/>
</dbReference>
<dbReference type="Gene3D" id="1.10.10.60">
    <property type="entry name" value="Homeodomain-like"/>
    <property type="match status" value="1"/>
</dbReference>
<feature type="DNA-binding region" description="H-T-H motif" evidence="4">
    <location>
        <begin position="33"/>
        <end position="52"/>
    </location>
</feature>
<sequence>MTRVGRPRSAAADAAILRAARELLVERGIGGASIEEVARRAGVSKVTVYRRWDSREALLAAAIESSADGLPGRTHTEADAAELDPEMTYDEMVTLVAAALPRAAEILASEEYRALLAQAFGSRFTHPEIMAAYWENHIVPRRRVAIPILARAVAEGRLPPETDVEAVLDMTIGALLYRLLRPGEITPAEMLDHLRRVYRQAGLLPDA</sequence>
<dbReference type="PRINTS" id="PR00455">
    <property type="entry name" value="HTHTETR"/>
</dbReference>
<comment type="caution">
    <text evidence="6">The sequence shown here is derived from an EMBL/GenBank/DDBJ whole genome shotgun (WGS) entry which is preliminary data.</text>
</comment>
<evidence type="ECO:0000313" key="6">
    <source>
        <dbReference type="EMBL" id="MFC7406669.1"/>
    </source>
</evidence>
<dbReference type="Proteomes" id="UP001596455">
    <property type="component" value="Unassembled WGS sequence"/>
</dbReference>
<reference evidence="7" key="1">
    <citation type="journal article" date="2019" name="Int. J. Syst. Evol. Microbiol.">
        <title>The Global Catalogue of Microorganisms (GCM) 10K type strain sequencing project: providing services to taxonomists for standard genome sequencing and annotation.</title>
        <authorList>
            <consortium name="The Broad Institute Genomics Platform"/>
            <consortium name="The Broad Institute Genome Sequencing Center for Infectious Disease"/>
            <person name="Wu L."/>
            <person name="Ma J."/>
        </authorList>
    </citation>
    <scope>NUCLEOTIDE SEQUENCE [LARGE SCALE GENOMIC DNA]</scope>
    <source>
        <strain evidence="7">JCM 1490</strain>
    </source>
</reference>
<dbReference type="Pfam" id="PF16859">
    <property type="entry name" value="TetR_C_11"/>
    <property type="match status" value="1"/>
</dbReference>
<evidence type="ECO:0000256" key="4">
    <source>
        <dbReference type="PROSITE-ProRule" id="PRU00335"/>
    </source>
</evidence>
<dbReference type="InterPro" id="IPR009057">
    <property type="entry name" value="Homeodomain-like_sf"/>
</dbReference>
<dbReference type="SUPFAM" id="SSF48498">
    <property type="entry name" value="Tetracyclin repressor-like, C-terminal domain"/>
    <property type="match status" value="1"/>
</dbReference>
<accession>A0ABW2QB44</accession>
<evidence type="ECO:0000259" key="5">
    <source>
        <dbReference type="PROSITE" id="PS50977"/>
    </source>
</evidence>
<dbReference type="SUPFAM" id="SSF46689">
    <property type="entry name" value="Homeodomain-like"/>
    <property type="match status" value="1"/>
</dbReference>
<dbReference type="EMBL" id="JBHTCQ010000004">
    <property type="protein sequence ID" value="MFC7406669.1"/>
    <property type="molecule type" value="Genomic_DNA"/>
</dbReference>
<keyword evidence="7" id="KW-1185">Reference proteome</keyword>
<dbReference type="PANTHER" id="PTHR30055:SF148">
    <property type="entry name" value="TETR-FAMILY TRANSCRIPTIONAL REGULATOR"/>
    <property type="match status" value="1"/>
</dbReference>
<name>A0ABW2QB44_9MICO</name>
<dbReference type="PROSITE" id="PS50977">
    <property type="entry name" value="HTH_TETR_2"/>
    <property type="match status" value="1"/>
</dbReference>
<dbReference type="InterPro" id="IPR001647">
    <property type="entry name" value="HTH_TetR"/>
</dbReference>
<proteinExistence type="predicted"/>
<keyword evidence="3" id="KW-0804">Transcription</keyword>
<evidence type="ECO:0000313" key="7">
    <source>
        <dbReference type="Proteomes" id="UP001596455"/>
    </source>
</evidence>
<dbReference type="Gene3D" id="1.10.357.10">
    <property type="entry name" value="Tetracycline Repressor, domain 2"/>
    <property type="match status" value="1"/>
</dbReference>
<evidence type="ECO:0000256" key="3">
    <source>
        <dbReference type="ARBA" id="ARBA00023163"/>
    </source>
</evidence>
<dbReference type="InterPro" id="IPR036271">
    <property type="entry name" value="Tet_transcr_reg_TetR-rel_C_sf"/>
</dbReference>
<evidence type="ECO:0000256" key="1">
    <source>
        <dbReference type="ARBA" id="ARBA00023015"/>
    </source>
</evidence>
<organism evidence="6 7">
    <name type="scientific">Georgenia alba</name>
    <dbReference type="NCBI Taxonomy" id="2233858"/>
    <lineage>
        <taxon>Bacteria</taxon>
        <taxon>Bacillati</taxon>
        <taxon>Actinomycetota</taxon>
        <taxon>Actinomycetes</taxon>
        <taxon>Micrococcales</taxon>
        <taxon>Bogoriellaceae</taxon>
        <taxon>Georgenia</taxon>
    </lineage>
</organism>
<evidence type="ECO:0000256" key="2">
    <source>
        <dbReference type="ARBA" id="ARBA00023125"/>
    </source>
</evidence>
<protein>
    <submittedName>
        <fullName evidence="6">TetR/AcrR family transcriptional regulator</fullName>
    </submittedName>
</protein>